<gene>
    <name evidence="1" type="ORF">THRCLA_23082</name>
</gene>
<dbReference type="AlphaFoldDB" id="A0A1V9YF61"/>
<reference evidence="1 2" key="1">
    <citation type="journal article" date="2014" name="Genome Biol. Evol.">
        <title>The secreted proteins of Achlya hypogyna and Thraustotheca clavata identify the ancestral oomycete secretome and reveal gene acquisitions by horizontal gene transfer.</title>
        <authorList>
            <person name="Misner I."/>
            <person name="Blouin N."/>
            <person name="Leonard G."/>
            <person name="Richards T.A."/>
            <person name="Lane C.E."/>
        </authorList>
    </citation>
    <scope>NUCLEOTIDE SEQUENCE [LARGE SCALE GENOMIC DNA]</scope>
    <source>
        <strain evidence="1 2">ATCC 34112</strain>
    </source>
</reference>
<organism evidence="1 2">
    <name type="scientific">Thraustotheca clavata</name>
    <dbReference type="NCBI Taxonomy" id="74557"/>
    <lineage>
        <taxon>Eukaryota</taxon>
        <taxon>Sar</taxon>
        <taxon>Stramenopiles</taxon>
        <taxon>Oomycota</taxon>
        <taxon>Saprolegniomycetes</taxon>
        <taxon>Saprolegniales</taxon>
        <taxon>Achlyaceae</taxon>
        <taxon>Thraustotheca</taxon>
    </lineage>
</organism>
<evidence type="ECO:0000313" key="2">
    <source>
        <dbReference type="Proteomes" id="UP000243217"/>
    </source>
</evidence>
<dbReference type="EMBL" id="JNBS01004022">
    <property type="protein sequence ID" value="OQR84341.1"/>
    <property type="molecule type" value="Genomic_DNA"/>
</dbReference>
<proteinExistence type="predicted"/>
<comment type="caution">
    <text evidence="1">The sequence shown here is derived from an EMBL/GenBank/DDBJ whole genome shotgun (WGS) entry which is preliminary data.</text>
</comment>
<accession>A0A1V9YF61</accession>
<evidence type="ECO:0000313" key="1">
    <source>
        <dbReference type="EMBL" id="OQR84341.1"/>
    </source>
</evidence>
<keyword evidence="2" id="KW-1185">Reference proteome</keyword>
<sequence length="82" mass="9311">MLNSFYKSFDICLTSKLKKRTLIEMLWTTQALAPMSADVVLSIGSGSTHWNSGGNNSIETKRHSRICADLVLRYQSFLLVEW</sequence>
<protein>
    <submittedName>
        <fullName evidence="1">Uncharacterized protein</fullName>
    </submittedName>
</protein>
<name>A0A1V9YF61_9STRA</name>
<dbReference type="Proteomes" id="UP000243217">
    <property type="component" value="Unassembled WGS sequence"/>
</dbReference>